<dbReference type="Pfam" id="PF00005">
    <property type="entry name" value="ABC_tran"/>
    <property type="match status" value="1"/>
</dbReference>
<dbReference type="PANTHER" id="PTHR43335">
    <property type="entry name" value="ABC TRANSPORTER, ATP-BINDING PROTEIN"/>
    <property type="match status" value="1"/>
</dbReference>
<gene>
    <name evidence="6" type="ORF">LCGC14_1180420</name>
</gene>
<evidence type="ECO:0000259" key="5">
    <source>
        <dbReference type="PROSITE" id="PS50893"/>
    </source>
</evidence>
<comment type="similarity">
    <text evidence="1">Belongs to the ABC transporter superfamily.</text>
</comment>
<dbReference type="InterPro" id="IPR027417">
    <property type="entry name" value="P-loop_NTPase"/>
</dbReference>
<evidence type="ECO:0000313" key="6">
    <source>
        <dbReference type="EMBL" id="KKM96210.1"/>
    </source>
</evidence>
<evidence type="ECO:0000256" key="4">
    <source>
        <dbReference type="ARBA" id="ARBA00022840"/>
    </source>
</evidence>
<keyword evidence="3" id="KW-0547">Nucleotide-binding</keyword>
<keyword evidence="4" id="KW-0067">ATP-binding</keyword>
<dbReference type="InterPro" id="IPR017871">
    <property type="entry name" value="ABC_transporter-like_CS"/>
</dbReference>
<dbReference type="PROSITE" id="PS50893">
    <property type="entry name" value="ABC_TRANSPORTER_2"/>
    <property type="match status" value="1"/>
</dbReference>
<dbReference type="InterPro" id="IPR003593">
    <property type="entry name" value="AAA+_ATPase"/>
</dbReference>
<dbReference type="CDD" id="cd03230">
    <property type="entry name" value="ABC_DR_subfamily_A"/>
    <property type="match status" value="1"/>
</dbReference>
<protein>
    <recommendedName>
        <fullName evidence="5">ABC transporter domain-containing protein</fullName>
    </recommendedName>
</protein>
<comment type="caution">
    <text evidence="6">The sequence shown here is derived from an EMBL/GenBank/DDBJ whole genome shotgun (WGS) entry which is preliminary data.</text>
</comment>
<keyword evidence="2" id="KW-0813">Transport</keyword>
<dbReference type="EMBL" id="LAZR01005910">
    <property type="protein sequence ID" value="KKM96210.1"/>
    <property type="molecule type" value="Genomic_DNA"/>
</dbReference>
<dbReference type="AlphaFoldDB" id="A0A0F9P579"/>
<evidence type="ECO:0000256" key="2">
    <source>
        <dbReference type="ARBA" id="ARBA00022448"/>
    </source>
</evidence>
<name>A0A0F9P579_9ZZZZ</name>
<accession>A0A0F9P579</accession>
<proteinExistence type="inferred from homology"/>
<reference evidence="6" key="1">
    <citation type="journal article" date="2015" name="Nature">
        <title>Complex archaea that bridge the gap between prokaryotes and eukaryotes.</title>
        <authorList>
            <person name="Spang A."/>
            <person name="Saw J.H."/>
            <person name="Jorgensen S.L."/>
            <person name="Zaremba-Niedzwiedzka K."/>
            <person name="Martijn J."/>
            <person name="Lind A.E."/>
            <person name="van Eijk R."/>
            <person name="Schleper C."/>
            <person name="Guy L."/>
            <person name="Ettema T.J."/>
        </authorList>
    </citation>
    <scope>NUCLEOTIDE SEQUENCE</scope>
</reference>
<dbReference type="InterPro" id="IPR003439">
    <property type="entry name" value="ABC_transporter-like_ATP-bd"/>
</dbReference>
<dbReference type="PROSITE" id="PS00211">
    <property type="entry name" value="ABC_TRANSPORTER_1"/>
    <property type="match status" value="1"/>
</dbReference>
<sequence length="326" mass="37324">MESAIKVENLSKVFYNKKASEDNREIWALNNVSFEVKKGEIFGLLGPNGAGKTTAIRCIAGILKPASGTIFIKGQQLNQFIAHKLRKHIGFLTENHGNYENLSVFENLSFFGGFYNIKEIEKRIVEVLKIIELYGRKDMKAGKLSKGQRQRLAIARAILHEPDILFFDEPTSGLDPIAAVNVRELILTLKGKHRTIFINSHNLEEVQKLCDRVAILDLGKIKRIGTPKELSRELWDAQEMVCTLKNPITPQIQERLAKLDYIKKFRIENNKIHFFSDDIDESTPLIVRELVKLNADILEIGRMVHSLEDIYLKLMKEEKELKTVEE</sequence>
<organism evidence="6">
    <name type="scientific">marine sediment metagenome</name>
    <dbReference type="NCBI Taxonomy" id="412755"/>
    <lineage>
        <taxon>unclassified sequences</taxon>
        <taxon>metagenomes</taxon>
        <taxon>ecological metagenomes</taxon>
    </lineage>
</organism>
<dbReference type="SUPFAM" id="SSF52540">
    <property type="entry name" value="P-loop containing nucleoside triphosphate hydrolases"/>
    <property type="match status" value="1"/>
</dbReference>
<feature type="domain" description="ABC transporter" evidence="5">
    <location>
        <begin position="5"/>
        <end position="243"/>
    </location>
</feature>
<evidence type="ECO:0000256" key="3">
    <source>
        <dbReference type="ARBA" id="ARBA00022741"/>
    </source>
</evidence>
<evidence type="ECO:0000256" key="1">
    <source>
        <dbReference type="ARBA" id="ARBA00005417"/>
    </source>
</evidence>
<dbReference type="Gene3D" id="3.40.50.300">
    <property type="entry name" value="P-loop containing nucleotide triphosphate hydrolases"/>
    <property type="match status" value="1"/>
</dbReference>
<dbReference type="SMART" id="SM00382">
    <property type="entry name" value="AAA"/>
    <property type="match status" value="1"/>
</dbReference>
<dbReference type="GO" id="GO:0016887">
    <property type="term" value="F:ATP hydrolysis activity"/>
    <property type="evidence" value="ECO:0007669"/>
    <property type="project" value="InterPro"/>
</dbReference>
<dbReference type="GO" id="GO:0005524">
    <property type="term" value="F:ATP binding"/>
    <property type="evidence" value="ECO:0007669"/>
    <property type="project" value="UniProtKB-KW"/>
</dbReference>